<feature type="transmembrane region" description="Helical" evidence="1">
    <location>
        <begin position="118"/>
        <end position="139"/>
    </location>
</feature>
<proteinExistence type="predicted"/>
<keyword evidence="1" id="KW-0812">Transmembrane</keyword>
<keyword evidence="1" id="KW-1133">Transmembrane helix</keyword>
<feature type="transmembrane region" description="Helical" evidence="1">
    <location>
        <begin position="49"/>
        <end position="74"/>
    </location>
</feature>
<feature type="transmembrane region" description="Helical" evidence="1">
    <location>
        <begin position="146"/>
        <end position="164"/>
    </location>
</feature>
<name>A0A362XE88_9FLAO</name>
<evidence type="ECO:0000256" key="1">
    <source>
        <dbReference type="SAM" id="Phobius"/>
    </source>
</evidence>
<feature type="transmembrane region" description="Helical" evidence="1">
    <location>
        <begin position="86"/>
        <end position="106"/>
    </location>
</feature>
<gene>
    <name evidence="2" type="ORF">CLV33_10237</name>
</gene>
<accession>A0A362XE88</accession>
<dbReference type="AlphaFoldDB" id="A0A362XE88"/>
<comment type="caution">
    <text evidence="2">The sequence shown here is derived from an EMBL/GenBank/DDBJ whole genome shotgun (WGS) entry which is preliminary data.</text>
</comment>
<feature type="transmembrane region" description="Helical" evidence="1">
    <location>
        <begin position="7"/>
        <end position="29"/>
    </location>
</feature>
<dbReference type="EMBL" id="PVEO01000002">
    <property type="protein sequence ID" value="PQV50180.1"/>
    <property type="molecule type" value="Genomic_DNA"/>
</dbReference>
<evidence type="ECO:0000313" key="3">
    <source>
        <dbReference type="Proteomes" id="UP000251545"/>
    </source>
</evidence>
<dbReference type="Proteomes" id="UP000251545">
    <property type="component" value="Unassembled WGS sequence"/>
</dbReference>
<keyword evidence="1" id="KW-0472">Membrane</keyword>
<protein>
    <recommendedName>
        <fullName evidence="4">DUF998 domain-containing protein</fullName>
    </recommendedName>
</protein>
<evidence type="ECO:0008006" key="4">
    <source>
        <dbReference type="Google" id="ProtNLM"/>
    </source>
</evidence>
<sequence>MLKKYLFIILTYATCLGLLITAFILGTKYNIPFSHITGDMALIFNAHPFTGIISNIGVLVWCATACICFFSGIVLRKLKQNLEAKFLIGSGFISFILLIDDFFMFHDYILYSFKAFKITQSITYVFYAILVFWYTASFVKLIFKETIFYVLGIAFTFLGSSVFIDFFLKNETNMKYFIEDSFKFIGIFSWMLYFTLTSYKFLLRSFTKLRN</sequence>
<dbReference type="RefSeq" id="WP_105472774.1">
    <property type="nucleotide sequence ID" value="NZ_PVEO01000002.1"/>
</dbReference>
<evidence type="ECO:0000313" key="2">
    <source>
        <dbReference type="EMBL" id="PQV50180.1"/>
    </source>
</evidence>
<reference evidence="2 3" key="1">
    <citation type="submission" date="2018-02" db="EMBL/GenBank/DDBJ databases">
        <title>Genomic Encyclopedia of Archaeal and Bacterial Type Strains, Phase II (KMG-II): from individual species to whole genera.</title>
        <authorList>
            <person name="Goeker M."/>
        </authorList>
    </citation>
    <scope>NUCLEOTIDE SEQUENCE [LARGE SCALE GENOMIC DNA]</scope>
    <source>
        <strain evidence="2 3">DSM 21165</strain>
    </source>
</reference>
<feature type="transmembrane region" description="Helical" evidence="1">
    <location>
        <begin position="184"/>
        <end position="203"/>
    </location>
</feature>
<organism evidence="2 3">
    <name type="scientific">Jejuia pallidilutea</name>
    <dbReference type="NCBI Taxonomy" id="504487"/>
    <lineage>
        <taxon>Bacteria</taxon>
        <taxon>Pseudomonadati</taxon>
        <taxon>Bacteroidota</taxon>
        <taxon>Flavobacteriia</taxon>
        <taxon>Flavobacteriales</taxon>
        <taxon>Flavobacteriaceae</taxon>
        <taxon>Jejuia</taxon>
    </lineage>
</organism>